<feature type="domain" description="Reverse transcriptase" evidence="2">
    <location>
        <begin position="131"/>
        <end position="395"/>
    </location>
</feature>
<feature type="region of interest" description="Disordered" evidence="1">
    <location>
        <begin position="751"/>
        <end position="784"/>
    </location>
</feature>
<dbReference type="SUPFAM" id="SSF53098">
    <property type="entry name" value="Ribonuclease H-like"/>
    <property type="match status" value="1"/>
</dbReference>
<proteinExistence type="predicted"/>
<feature type="compositionally biased region" description="Pro residues" evidence="1">
    <location>
        <begin position="758"/>
        <end position="773"/>
    </location>
</feature>
<evidence type="ECO:0000313" key="5">
    <source>
        <dbReference type="Proteomes" id="UP000306584"/>
    </source>
</evidence>
<evidence type="ECO:0000259" key="3">
    <source>
        <dbReference type="PROSITE" id="PS50879"/>
    </source>
</evidence>
<dbReference type="InterPro" id="IPR012337">
    <property type="entry name" value="RNaseH-like_sf"/>
</dbReference>
<dbReference type="PANTHER" id="PTHR33481">
    <property type="entry name" value="REVERSE TRANSCRIPTASE"/>
    <property type="match status" value="1"/>
</dbReference>
<gene>
    <name evidence="4" type="ORF">D6D01_10227</name>
</gene>
<protein>
    <recommendedName>
        <fullName evidence="6">Reverse transcriptase</fullName>
    </recommendedName>
</protein>
<dbReference type="InterPro" id="IPR000477">
    <property type="entry name" value="RT_dom"/>
</dbReference>
<dbReference type="InterPro" id="IPR002156">
    <property type="entry name" value="RNaseH_domain"/>
</dbReference>
<evidence type="ECO:0000256" key="1">
    <source>
        <dbReference type="SAM" id="MobiDB-lite"/>
    </source>
</evidence>
<dbReference type="PROSITE" id="PS50879">
    <property type="entry name" value="RNASE_H_1"/>
    <property type="match status" value="1"/>
</dbReference>
<reference evidence="4 5" key="1">
    <citation type="submission" date="2018-10" db="EMBL/GenBank/DDBJ databases">
        <title>Fifty Aureobasidium pullulans genomes reveal a recombining polyextremotolerant generalist.</title>
        <authorList>
            <person name="Gostincar C."/>
            <person name="Turk M."/>
            <person name="Zajc J."/>
            <person name="Gunde-Cimerman N."/>
        </authorList>
    </citation>
    <scope>NUCLEOTIDE SEQUENCE [LARGE SCALE GENOMIC DNA]</scope>
    <source>
        <strain evidence="4 5">EXF-6604</strain>
    </source>
</reference>
<dbReference type="PROSITE" id="PS50878">
    <property type="entry name" value="RT_POL"/>
    <property type="match status" value="1"/>
</dbReference>
<evidence type="ECO:0008006" key="6">
    <source>
        <dbReference type="Google" id="ProtNLM"/>
    </source>
</evidence>
<dbReference type="PANTHER" id="PTHR33481:SF1">
    <property type="entry name" value="ENDONUCLEASE_EXONUCLEASE_PHOSPHATASE DOMAIN-CONTAINING PROTEIN-RELATED"/>
    <property type="match status" value="1"/>
</dbReference>
<organism evidence="4 5">
    <name type="scientific">Aureobasidium pullulans</name>
    <name type="common">Black yeast</name>
    <name type="synonym">Pullularia pullulans</name>
    <dbReference type="NCBI Taxonomy" id="5580"/>
    <lineage>
        <taxon>Eukaryota</taxon>
        <taxon>Fungi</taxon>
        <taxon>Dikarya</taxon>
        <taxon>Ascomycota</taxon>
        <taxon>Pezizomycotina</taxon>
        <taxon>Dothideomycetes</taxon>
        <taxon>Dothideomycetidae</taxon>
        <taxon>Dothideales</taxon>
        <taxon>Saccotheciaceae</taxon>
        <taxon>Aureobasidium</taxon>
    </lineage>
</organism>
<dbReference type="InterPro" id="IPR036397">
    <property type="entry name" value="RNaseH_sf"/>
</dbReference>
<dbReference type="Gene3D" id="3.30.420.10">
    <property type="entry name" value="Ribonuclease H-like superfamily/Ribonuclease H"/>
    <property type="match status" value="1"/>
</dbReference>
<feature type="domain" description="RNase H type-1" evidence="3">
    <location>
        <begin position="610"/>
        <end position="747"/>
    </location>
</feature>
<dbReference type="GO" id="GO:0003676">
    <property type="term" value="F:nucleic acid binding"/>
    <property type="evidence" value="ECO:0007669"/>
    <property type="project" value="InterPro"/>
</dbReference>
<dbReference type="GO" id="GO:0004523">
    <property type="term" value="F:RNA-DNA hybrid ribonuclease activity"/>
    <property type="evidence" value="ECO:0007669"/>
    <property type="project" value="InterPro"/>
</dbReference>
<dbReference type="Proteomes" id="UP000306584">
    <property type="component" value="Unassembled WGS sequence"/>
</dbReference>
<evidence type="ECO:0000313" key="4">
    <source>
        <dbReference type="EMBL" id="THY03273.1"/>
    </source>
</evidence>
<comment type="caution">
    <text evidence="4">The sequence shown here is derived from an EMBL/GenBank/DDBJ whole genome shotgun (WGS) entry which is preliminary data.</text>
</comment>
<dbReference type="Pfam" id="PF00075">
    <property type="entry name" value="RNase_H"/>
    <property type="match status" value="1"/>
</dbReference>
<dbReference type="InterPro" id="IPR043502">
    <property type="entry name" value="DNA/RNA_pol_sf"/>
</dbReference>
<sequence length="984" mass="110121">MAEQKARHWAEFVGDAANVWKANKFTQLEPGSRGVPALQGPRGLVEQDKEKADVMLHAFFPPQPDPEPRDDGGVQHTHPTVPYKRITVEEVRGAIFRSSPNKAPGPDDIPFLVWRNIWEEAKDNIMALYRASLKLGHLPKTWRNARIVPLRKPGKPDYTIPKAFRPISLLATISKGLEAVVANRLSYMAEHHSLLPVNHFGARKRRSCEQALNILVERIYAAWRKGLVLTLLTFDVQGAFNGVNKAMLQARLLERGIPEKLGVWIQDFCSDRTATVALDTFESEMLPITQAGIPQGSPLSPILYIFYNANLVEQPIDDKGGAIGFVDDYTPWVTGPDADANIQTLQDTIIRKAERWARESGATFEPSKTGLIHFTHRTKQVEQHGPHLQFQGHDVPPSEDVKILGVTFDKHMTFSRHVARVTAKATKQCLAIRRLRGVRPKQVRQLYNATVVPIMDYGASVWYGPGKYALTTQLADMDKVQRIGAQAITLAFKSAAFLVTQAEASLLDTESRLQRRVANHFIRCLTVPATNPLFDQLSRIWTQSKTHISPMALVAKKLGPVMGVTAECLVETVEPAIQEPWLQGIPGCTFRGLDSTEDDILQQMSRRNRSEIKRTLWTDAAAKGGRVGVAVVQENPPRTLVQREVPWLAAPNSTIAELLAIEAALSLQAKKRPKPKATTVVTDSKWALAHIAQGVHPGGQYVIRYIRRHISALYSGGEGQVRLQWVPAHRGLWGNEEADRCAKEVIDEVDPYQRTNPPNSPNPSNPPNLPNPPRVTNEARPPKVTLPQLTVSQRYIQRNSAPTRTMELRVTRKGLQANLDAHYRKTQFSRLENPRKVGQYTWKLDGALPGTHVGKLYNALTSQEAFILAQCRTGQSQLKSCLFRKRLSETASCVCGAARETIAHVLYECPLLQQERQAVAEVVGKRWRDQSYILGGWNPWVDPQTRQPVDGPREKWKANIPVVKAVLSFLHKTGRFHNPARVKL</sequence>
<dbReference type="SUPFAM" id="SSF56672">
    <property type="entry name" value="DNA/RNA polymerases"/>
    <property type="match status" value="1"/>
</dbReference>
<evidence type="ECO:0000259" key="2">
    <source>
        <dbReference type="PROSITE" id="PS50878"/>
    </source>
</evidence>
<name>A0A4V4JPQ2_AURPU</name>
<dbReference type="CDD" id="cd01650">
    <property type="entry name" value="RT_nLTR_like"/>
    <property type="match status" value="1"/>
</dbReference>
<dbReference type="AlphaFoldDB" id="A0A4V4JPQ2"/>
<dbReference type="Pfam" id="PF00078">
    <property type="entry name" value="RVT_1"/>
    <property type="match status" value="1"/>
</dbReference>
<accession>A0A4V4JPQ2</accession>
<dbReference type="CDD" id="cd09276">
    <property type="entry name" value="Rnase_HI_RT_non_LTR"/>
    <property type="match status" value="1"/>
</dbReference>
<dbReference type="EMBL" id="QZBD01000890">
    <property type="protein sequence ID" value="THY03273.1"/>
    <property type="molecule type" value="Genomic_DNA"/>
</dbReference>